<reference evidence="2 3" key="1">
    <citation type="submission" date="2013-02" db="EMBL/GenBank/DDBJ databases">
        <title>Genome sequence of Candida maltosa Xu316, a potential industrial strain for xylitol and ethanol production.</title>
        <authorList>
            <person name="Yu J."/>
            <person name="Wang Q."/>
            <person name="Geng X."/>
            <person name="Bao W."/>
            <person name="He P."/>
            <person name="Cai J."/>
        </authorList>
    </citation>
    <scope>NUCLEOTIDE SEQUENCE [LARGE SCALE GENOMIC DNA]</scope>
    <source>
        <strain evidence="3">Xu316</strain>
    </source>
</reference>
<gene>
    <name evidence="2" type="ORF">G210_2834</name>
</gene>
<dbReference type="Proteomes" id="UP000011777">
    <property type="component" value="Unassembled WGS sequence"/>
</dbReference>
<proteinExistence type="predicted"/>
<organism evidence="2 3">
    <name type="scientific">Candida maltosa (strain Xu316)</name>
    <name type="common">Yeast</name>
    <dbReference type="NCBI Taxonomy" id="1245528"/>
    <lineage>
        <taxon>Eukaryota</taxon>
        <taxon>Fungi</taxon>
        <taxon>Dikarya</taxon>
        <taxon>Ascomycota</taxon>
        <taxon>Saccharomycotina</taxon>
        <taxon>Pichiomycetes</taxon>
        <taxon>Debaryomycetaceae</taxon>
        <taxon>Candida/Lodderomyces clade</taxon>
        <taxon>Candida</taxon>
    </lineage>
</organism>
<feature type="domain" description="Retrovirus-related Pol polyprotein from transposon TNT 1-94-like beta-barrel" evidence="1">
    <location>
        <begin position="260"/>
        <end position="336"/>
    </location>
</feature>
<keyword evidence="3" id="KW-1185">Reference proteome</keyword>
<dbReference type="HOGENOM" id="CLU_731586_0_0_1"/>
<protein>
    <recommendedName>
        <fullName evidence="1">Retrovirus-related Pol polyprotein from transposon TNT 1-94-like beta-barrel domain-containing protein</fullName>
    </recommendedName>
</protein>
<evidence type="ECO:0000313" key="2">
    <source>
        <dbReference type="EMBL" id="EMG46903.1"/>
    </source>
</evidence>
<dbReference type="Pfam" id="PF22936">
    <property type="entry name" value="Pol_BBD"/>
    <property type="match status" value="1"/>
</dbReference>
<dbReference type="EMBL" id="AOGT01001837">
    <property type="protein sequence ID" value="EMG46903.1"/>
    <property type="molecule type" value="Genomic_DNA"/>
</dbReference>
<accession>M3J4G8</accession>
<name>M3J4G8_CANMX</name>
<evidence type="ECO:0000259" key="1">
    <source>
        <dbReference type="Pfam" id="PF22936"/>
    </source>
</evidence>
<dbReference type="InterPro" id="IPR054722">
    <property type="entry name" value="PolX-like_BBD"/>
</dbReference>
<sequence>MASTYLDDIQLRMDNALNAGFNDYFAKVPQLVAFTNFHEWKHKFISVCTAIGVYEYLEHGIEYYRVVSSDDARLKSFKFQVEKFYLKAFNLTIDERIIDQFDFVNPKQIWKELEDLYGASSIESACFRIREIQSSKQSHKTKMQLIQQDISIHFDSEQLPVLLYIATLSESNIERLSDKWNSEGRKDKLTFDYVDASLFKLQIIPRAFEPKPWAIPKEMKMYIISAKPPSGGTPPAPTEEECTEAEAAGIKNPPRMEFMISNSAPYHVANNKALFQDLDLSKSKRSTVYAPTGTGLPILGVGTVILNKGTPNEIVLDNVRYVPTMGVSFFSMQAYMREHSVEFSFGAGGFNLVHEGISTTFGYERVGLSWLGELPKRK</sequence>
<dbReference type="STRING" id="1245528.M3J4G8"/>
<dbReference type="AlphaFoldDB" id="M3J4G8"/>
<comment type="caution">
    <text evidence="2">The sequence shown here is derived from an EMBL/GenBank/DDBJ whole genome shotgun (WGS) entry which is preliminary data.</text>
</comment>
<evidence type="ECO:0000313" key="3">
    <source>
        <dbReference type="Proteomes" id="UP000011777"/>
    </source>
</evidence>